<reference evidence="1 2" key="1">
    <citation type="journal article" date="2013" name="Environ. Microbiol.">
        <title>Genome analysis of Chitinivibrio alkaliphilus gen. nov., sp. nov., a novel extremely haloalkaliphilic anaerobic chitinolytic bacterium from the candidate phylum Termite Group 3.</title>
        <authorList>
            <person name="Sorokin D.Y."/>
            <person name="Gumerov V.M."/>
            <person name="Rakitin A.L."/>
            <person name="Beletsky A.V."/>
            <person name="Damste J.S."/>
            <person name="Muyzer G."/>
            <person name="Mardanov A.V."/>
            <person name="Ravin N.V."/>
        </authorList>
    </citation>
    <scope>NUCLEOTIDE SEQUENCE [LARGE SCALE GENOMIC DNA]</scope>
    <source>
        <strain evidence="1 2">ACht1</strain>
    </source>
</reference>
<dbReference type="STRING" id="1313304.CALK_1704"/>
<keyword evidence="2" id="KW-1185">Reference proteome</keyword>
<comment type="caution">
    <text evidence="1">The sequence shown here is derived from an EMBL/GenBank/DDBJ whole genome shotgun (WGS) entry which is preliminary data.</text>
</comment>
<proteinExistence type="predicted"/>
<organism evidence="1 2">
    <name type="scientific">Chitinivibrio alkaliphilus ACht1</name>
    <dbReference type="NCBI Taxonomy" id="1313304"/>
    <lineage>
        <taxon>Bacteria</taxon>
        <taxon>Pseudomonadati</taxon>
        <taxon>Fibrobacterota</taxon>
        <taxon>Chitinivibrionia</taxon>
        <taxon>Chitinivibrionales</taxon>
        <taxon>Chitinivibrionaceae</taxon>
        <taxon>Chitinivibrio</taxon>
    </lineage>
</organism>
<accession>U7D4E5</accession>
<protein>
    <submittedName>
        <fullName evidence="1">Uncharacterized protein</fullName>
    </submittedName>
</protein>
<dbReference type="AlphaFoldDB" id="U7D4E5"/>
<dbReference type="Proteomes" id="UP000017148">
    <property type="component" value="Unassembled WGS sequence"/>
</dbReference>
<evidence type="ECO:0000313" key="2">
    <source>
        <dbReference type="Proteomes" id="UP000017148"/>
    </source>
</evidence>
<gene>
    <name evidence="1" type="ORF">CALK_1704</name>
</gene>
<dbReference type="RefSeq" id="WP_022637144.1">
    <property type="nucleotide sequence ID" value="NZ_ASJR01000014.1"/>
</dbReference>
<dbReference type="EMBL" id="ASJR01000014">
    <property type="protein sequence ID" value="ERP31359.1"/>
    <property type="molecule type" value="Genomic_DNA"/>
</dbReference>
<name>U7D4E5_9BACT</name>
<evidence type="ECO:0000313" key="1">
    <source>
        <dbReference type="EMBL" id="ERP31359.1"/>
    </source>
</evidence>
<sequence>MAKHRTYKNVFDDPAEFGKLNELVLSAIQDFTDYRQGNLTYGEIIYVLECILDSLRETSEKEALKTKITKRFGEAPSFSLLLASHARLVETLLKKRLLLQRMSCT</sequence>